<dbReference type="SUPFAM" id="SSF103481">
    <property type="entry name" value="Multidrug resistance efflux transporter EmrE"/>
    <property type="match status" value="1"/>
</dbReference>
<feature type="transmembrane region" description="Helical" evidence="1">
    <location>
        <begin position="131"/>
        <end position="149"/>
    </location>
</feature>
<evidence type="ECO:0000256" key="1">
    <source>
        <dbReference type="SAM" id="Phobius"/>
    </source>
</evidence>
<evidence type="ECO:0008006" key="4">
    <source>
        <dbReference type="Google" id="ProtNLM"/>
    </source>
</evidence>
<sequence>MLTGLAAALAAAALFGVAAVLQAHRVRLLPQLQGGLGRFLVAGARDPVVLAVVAAYLGGFLLHAVAIVYLPLYLAQAAISLSMPITAITASRLLHEPLGWSRWLAVAAVTLGIVVLAVSSGDPGEPAAGTGLALAVWLLVAACVAAGVTLRRHPLWLGVASGTGYAGSAIAVRGIELRLSPAVLVTALAVPALGAVAFWLYSLALASTTVTPATAALIVMQTFVPALVGLALLGDGVRPGWWGGVAAGTALAVAGAVRLGDRAAPP</sequence>
<dbReference type="RefSeq" id="WP_192141281.1">
    <property type="nucleotide sequence ID" value="NZ_JACYXZ010000001.1"/>
</dbReference>
<feature type="transmembrane region" description="Helical" evidence="1">
    <location>
        <begin position="47"/>
        <end position="70"/>
    </location>
</feature>
<keyword evidence="3" id="KW-1185">Reference proteome</keyword>
<keyword evidence="1" id="KW-0812">Transmembrane</keyword>
<dbReference type="InterPro" id="IPR037185">
    <property type="entry name" value="EmrE-like"/>
</dbReference>
<name>A0A927K2I4_9ACTN</name>
<feature type="transmembrane region" description="Helical" evidence="1">
    <location>
        <begin position="155"/>
        <end position="175"/>
    </location>
</feature>
<comment type="caution">
    <text evidence="2">The sequence shown here is derived from an EMBL/GenBank/DDBJ whole genome shotgun (WGS) entry which is preliminary data.</text>
</comment>
<evidence type="ECO:0000313" key="3">
    <source>
        <dbReference type="Proteomes" id="UP000616839"/>
    </source>
</evidence>
<keyword evidence="1" id="KW-1133">Transmembrane helix</keyword>
<dbReference type="EMBL" id="JACYXZ010000001">
    <property type="protein sequence ID" value="MBD8869109.1"/>
    <property type="molecule type" value="Genomic_DNA"/>
</dbReference>
<dbReference type="PANTHER" id="PTHR40761:SF1">
    <property type="entry name" value="CONSERVED INTEGRAL MEMBRANE ALANINE VALINE AND LEUCINE RICH PROTEIN-RELATED"/>
    <property type="match status" value="1"/>
</dbReference>
<keyword evidence="1" id="KW-0472">Membrane</keyword>
<dbReference type="PANTHER" id="PTHR40761">
    <property type="entry name" value="CONSERVED INTEGRAL MEMBRANE ALANINE VALINE AND LEUCINE RICH PROTEIN-RELATED"/>
    <property type="match status" value="1"/>
</dbReference>
<dbReference type="Proteomes" id="UP000616839">
    <property type="component" value="Unassembled WGS sequence"/>
</dbReference>
<feature type="transmembrane region" description="Helical" evidence="1">
    <location>
        <begin position="182"/>
        <end position="201"/>
    </location>
</feature>
<evidence type="ECO:0000313" key="2">
    <source>
        <dbReference type="EMBL" id="MBD8869109.1"/>
    </source>
</evidence>
<dbReference type="AlphaFoldDB" id="A0A927K2I4"/>
<feature type="transmembrane region" description="Helical" evidence="1">
    <location>
        <begin position="240"/>
        <end position="260"/>
    </location>
</feature>
<feature type="transmembrane region" description="Helical" evidence="1">
    <location>
        <begin position="213"/>
        <end position="233"/>
    </location>
</feature>
<organism evidence="2 3">
    <name type="scientific">Nocardioides donggukensis</name>
    <dbReference type="NCBI Taxonomy" id="2774019"/>
    <lineage>
        <taxon>Bacteria</taxon>
        <taxon>Bacillati</taxon>
        <taxon>Actinomycetota</taxon>
        <taxon>Actinomycetes</taxon>
        <taxon>Propionibacteriales</taxon>
        <taxon>Nocardioidaceae</taxon>
        <taxon>Nocardioides</taxon>
    </lineage>
</organism>
<reference evidence="2" key="1">
    <citation type="submission" date="2020-09" db="EMBL/GenBank/DDBJ databases">
        <title>Nocardioides sp. strain MJB4 16S ribosomal RNA gene Genome sequencing and assembly.</title>
        <authorList>
            <person name="Kim I."/>
        </authorList>
    </citation>
    <scope>NUCLEOTIDE SEQUENCE</scope>
    <source>
        <strain evidence="2">MJB4</strain>
    </source>
</reference>
<proteinExistence type="predicted"/>
<gene>
    <name evidence="2" type="ORF">IE331_05685</name>
</gene>
<feature type="transmembrane region" description="Helical" evidence="1">
    <location>
        <begin position="100"/>
        <end position="119"/>
    </location>
</feature>
<dbReference type="Gene3D" id="1.10.3730.20">
    <property type="match status" value="1"/>
</dbReference>
<accession>A0A927K2I4</accession>
<protein>
    <recommendedName>
        <fullName evidence="4">DMT family transporter</fullName>
    </recommendedName>
</protein>